<accession>A0ABR3JT97</accession>
<dbReference type="PANTHER" id="PTHR33096:SF1">
    <property type="entry name" value="CXC1-LIKE CYSTEINE CLUSTER ASSOCIATED WITH KDZ TRANSPOSASES DOMAIN-CONTAINING PROTEIN"/>
    <property type="match status" value="1"/>
</dbReference>
<dbReference type="Pfam" id="PF18758">
    <property type="entry name" value="KDZ"/>
    <property type="match status" value="1"/>
</dbReference>
<dbReference type="InterPro" id="IPR041457">
    <property type="entry name" value="CxC2_KDZ-assoc"/>
</dbReference>
<dbReference type="InterPro" id="IPR040521">
    <property type="entry name" value="KDZ"/>
</dbReference>
<feature type="region of interest" description="Disordered" evidence="1">
    <location>
        <begin position="1"/>
        <end position="22"/>
    </location>
</feature>
<proteinExistence type="predicted"/>
<sequence>MSSSRNSRSTRRTGLYTHQPITSSKVSIEPIPDALESAPQFQADDSSIRDEVHFDALSGISVKTKARRYLNSDAPLLTWMTYRDDYLDALITREGCRGQSTEQCPSCGVKPPKVRCDTCHDARFLCKECLIADHWDKPLHAICEWTNGYFARTSLPSLGICFQLGHSASERCSFASPSHKDFIVVDGNGIHPVAVDFCGCRDIPHYRQLLNIGWWPATPLEPQTCFTFAVLRLFHSLNLHGTLPATDFYRALDFMTDAHDLENVPDRLEAFMLVTHEWRHIRAAKRSGRGHDPTRISDTKEGDFAVLCRACPQPQLNLPEGWELSPAGKAWLYRLIVAPDANFKLKGRRRATDAAEVGLAPGFAYFVAEKAYREHLKNYATQAEISHCVGFAAIWQANSRKQKNLRASGVGALSCARHEIFRPTGTADLEGGEKYCSMDYTFLSGLKGTQARSIAVSYDIACQWFKNFWKRCEKMPPELRLLSKPVLEFFVPKFHLAAHIPECQAPFSFNFTPGVGRTDGEGVERNWAWLNRVAASISQMGPSARQEALDDIIGFMNFRKNMGLGKTLLRRLVLAMPKAVKHCQAFQEFTAGLQRKHAEEVLLWETMVQQWETDHANANPYMVESSALSLSLVKQRLAEQEHQDIQDGAVHPEGGPSGFIIEGLAIEEVQLSVRAEACRQNLTAPQATALQKQCTALLKRMLKHTSLRASFMPAFDGLLAKLPPRPDNTRLSENMPVYLPSSLQQPLRHRTCTDDLTSTEESLREAQAHEALEDVRRQLRTRTLAAHHGTRIARSQGAYTRTRAIHSQIESRLRSATLRYRNARSALLSLHGPGTWEQDLRVLHPADVRGINERELNETEQQEWEAARRFAGEDEDAAGASIPTAPVAVVEVGEGPRRLSWIWHNTGLSDADMDKDGPRHESVRVEWAKARARARGWGNEVEMLEEEMCRSIAFCQSRAAWWKTQATRRAVDDAQLRDGLSAYAHEQAATELKLALRWSAQWIDARCRAAAILADFDAAEKLPHITINIDLHDDNNNNNNIDGDGGAFDVDDPLSLG</sequence>
<keyword evidence="4" id="KW-1185">Reference proteome</keyword>
<gene>
    <name evidence="3" type="ORF">HGRIS_000546</name>
</gene>
<comment type="caution">
    <text evidence="3">The sequence shown here is derived from an EMBL/GenBank/DDBJ whole genome shotgun (WGS) entry which is preliminary data.</text>
</comment>
<reference evidence="4" key="1">
    <citation type="submission" date="2024-06" db="EMBL/GenBank/DDBJ databases">
        <title>Multi-omics analyses provide insights into the biosynthesis of the anticancer antibiotic pleurotin in Hohenbuehelia grisea.</title>
        <authorList>
            <person name="Weaver J.A."/>
            <person name="Alberti F."/>
        </authorList>
    </citation>
    <scope>NUCLEOTIDE SEQUENCE [LARGE SCALE GENOMIC DNA]</scope>
    <source>
        <strain evidence="4">T-177</strain>
    </source>
</reference>
<dbReference type="PANTHER" id="PTHR33096">
    <property type="entry name" value="CXC2 DOMAIN-CONTAINING PROTEIN"/>
    <property type="match status" value="1"/>
</dbReference>
<evidence type="ECO:0000313" key="3">
    <source>
        <dbReference type="EMBL" id="KAL0958405.1"/>
    </source>
</evidence>
<organism evidence="3 4">
    <name type="scientific">Hohenbuehelia grisea</name>
    <dbReference type="NCBI Taxonomy" id="104357"/>
    <lineage>
        <taxon>Eukaryota</taxon>
        <taxon>Fungi</taxon>
        <taxon>Dikarya</taxon>
        <taxon>Basidiomycota</taxon>
        <taxon>Agaricomycotina</taxon>
        <taxon>Agaricomycetes</taxon>
        <taxon>Agaricomycetidae</taxon>
        <taxon>Agaricales</taxon>
        <taxon>Pleurotineae</taxon>
        <taxon>Pleurotaceae</taxon>
        <taxon>Hohenbuehelia</taxon>
    </lineage>
</organism>
<evidence type="ECO:0000259" key="2">
    <source>
        <dbReference type="Pfam" id="PF18803"/>
    </source>
</evidence>
<dbReference type="CDD" id="cd19757">
    <property type="entry name" value="Bbox1"/>
    <property type="match status" value="1"/>
</dbReference>
<evidence type="ECO:0000256" key="1">
    <source>
        <dbReference type="SAM" id="MobiDB-lite"/>
    </source>
</evidence>
<name>A0ABR3JT97_9AGAR</name>
<dbReference type="Proteomes" id="UP001556367">
    <property type="component" value="Unassembled WGS sequence"/>
</dbReference>
<dbReference type="EMBL" id="JASNQZ010000004">
    <property type="protein sequence ID" value="KAL0958405.1"/>
    <property type="molecule type" value="Genomic_DNA"/>
</dbReference>
<feature type="domain" description="CxC2-like cysteine cluster KDZ transposase-associated" evidence="2">
    <location>
        <begin position="155"/>
        <end position="258"/>
    </location>
</feature>
<evidence type="ECO:0000313" key="4">
    <source>
        <dbReference type="Proteomes" id="UP001556367"/>
    </source>
</evidence>
<dbReference type="Pfam" id="PF18803">
    <property type="entry name" value="CxC2"/>
    <property type="match status" value="1"/>
</dbReference>
<protein>
    <recommendedName>
        <fullName evidence="2">CxC2-like cysteine cluster KDZ transposase-associated domain-containing protein</fullName>
    </recommendedName>
</protein>